<proteinExistence type="predicted"/>
<sequence>MVKKDVVVKSVSGLHARPGSALVELALTFNSDIKLIHNGNSINAKEILEVMMGNINCGDKLTVEVSGDDEQEALDAICEYIEKGEE</sequence>
<dbReference type="Gene3D" id="3.30.1340.10">
    <property type="entry name" value="HPr-like"/>
    <property type="match status" value="1"/>
</dbReference>
<dbReference type="InterPro" id="IPR001020">
    <property type="entry name" value="PTS_HPr_His_P_site"/>
</dbReference>
<dbReference type="PANTHER" id="PTHR33705">
    <property type="entry name" value="PHOSPHOCARRIER PROTEIN HPR"/>
    <property type="match status" value="1"/>
</dbReference>
<name>A0A9D1GBW5_9FIRM</name>
<reference evidence="8" key="2">
    <citation type="journal article" date="2021" name="PeerJ">
        <title>Extensive microbial diversity within the chicken gut microbiome revealed by metagenomics and culture.</title>
        <authorList>
            <person name="Gilroy R."/>
            <person name="Ravi A."/>
            <person name="Getino M."/>
            <person name="Pursley I."/>
            <person name="Horton D.L."/>
            <person name="Alikhan N.F."/>
            <person name="Baker D."/>
            <person name="Gharbi K."/>
            <person name="Hall N."/>
            <person name="Watson M."/>
            <person name="Adriaenssens E.M."/>
            <person name="Foster-Nyarko E."/>
            <person name="Jarju S."/>
            <person name="Secka A."/>
            <person name="Antonio M."/>
            <person name="Oren A."/>
            <person name="Chaudhuri R.R."/>
            <person name="La Ragione R."/>
            <person name="Hildebrand F."/>
            <person name="Pallen M.J."/>
        </authorList>
    </citation>
    <scope>NUCLEOTIDE SEQUENCE</scope>
    <source>
        <strain evidence="8">CHK195-26880</strain>
    </source>
</reference>
<dbReference type="AlphaFoldDB" id="A0A9D1GBW5"/>
<keyword evidence="5" id="KW-0813">Transport</keyword>
<comment type="function">
    <text evidence="1">General (non sugar-specific) component of the phosphoenolpyruvate-dependent sugar phosphotransferase system (sugar PTS). This major carbohydrate active-transport system catalyzes the phosphorylation of incoming sugar substrates concomitantly with their translocation across the cell membrane. The phosphoryl group from phosphoenolpyruvate (PEP) is transferred to the phosphoryl carrier protein HPr by enzyme I. Phospho-HPr then transfers it to the PTS EIIA domain.</text>
</comment>
<dbReference type="PRINTS" id="PR00107">
    <property type="entry name" value="PHOSPHOCPHPR"/>
</dbReference>
<organism evidence="8 9">
    <name type="scientific">Candidatus Onthousia faecipullorum</name>
    <dbReference type="NCBI Taxonomy" id="2840887"/>
    <lineage>
        <taxon>Bacteria</taxon>
        <taxon>Bacillati</taxon>
        <taxon>Bacillota</taxon>
        <taxon>Bacilli</taxon>
        <taxon>Candidatus Onthousia</taxon>
    </lineage>
</organism>
<dbReference type="SUPFAM" id="SSF55594">
    <property type="entry name" value="HPr-like"/>
    <property type="match status" value="1"/>
</dbReference>
<accession>A0A9D1GBW5</accession>
<keyword evidence="4" id="KW-0963">Cytoplasm</keyword>
<dbReference type="Pfam" id="PF00381">
    <property type="entry name" value="PTS-HPr"/>
    <property type="match status" value="1"/>
</dbReference>
<feature type="domain" description="HPr" evidence="7">
    <location>
        <begin position="1"/>
        <end position="86"/>
    </location>
</feature>
<evidence type="ECO:0000256" key="6">
    <source>
        <dbReference type="ARBA" id="ARBA00022683"/>
    </source>
</evidence>
<keyword evidence="5" id="KW-0762">Sugar transport</keyword>
<gene>
    <name evidence="8" type="ORF">IAB59_07325</name>
</gene>
<reference evidence="8" key="1">
    <citation type="submission" date="2020-10" db="EMBL/GenBank/DDBJ databases">
        <authorList>
            <person name="Gilroy R."/>
        </authorList>
    </citation>
    <scope>NUCLEOTIDE SEQUENCE</scope>
    <source>
        <strain evidence="8">CHK195-26880</strain>
    </source>
</reference>
<comment type="subcellular location">
    <subcellularLocation>
        <location evidence="2">Cytoplasm</location>
    </subcellularLocation>
</comment>
<dbReference type="InterPro" id="IPR035895">
    <property type="entry name" value="HPr-like_sf"/>
</dbReference>
<dbReference type="PROSITE" id="PS00369">
    <property type="entry name" value="PTS_HPR_HIS"/>
    <property type="match status" value="1"/>
</dbReference>
<evidence type="ECO:0000313" key="8">
    <source>
        <dbReference type="EMBL" id="HIT38267.1"/>
    </source>
</evidence>
<dbReference type="CDD" id="cd00367">
    <property type="entry name" value="PTS-HPr_like"/>
    <property type="match status" value="1"/>
</dbReference>
<keyword evidence="6" id="KW-0598">Phosphotransferase system</keyword>
<dbReference type="InterPro" id="IPR000032">
    <property type="entry name" value="HPr-like"/>
</dbReference>
<dbReference type="PANTHER" id="PTHR33705:SF2">
    <property type="entry name" value="PHOSPHOCARRIER PROTEIN NPR"/>
    <property type="match status" value="1"/>
</dbReference>
<dbReference type="GO" id="GO:0005737">
    <property type="term" value="C:cytoplasm"/>
    <property type="evidence" value="ECO:0007669"/>
    <property type="project" value="UniProtKB-SubCell"/>
</dbReference>
<dbReference type="GO" id="GO:0009401">
    <property type="term" value="P:phosphoenolpyruvate-dependent sugar phosphotransferase system"/>
    <property type="evidence" value="ECO:0007669"/>
    <property type="project" value="UniProtKB-KW"/>
</dbReference>
<evidence type="ECO:0000313" key="9">
    <source>
        <dbReference type="Proteomes" id="UP000886833"/>
    </source>
</evidence>
<evidence type="ECO:0000256" key="2">
    <source>
        <dbReference type="ARBA" id="ARBA00004496"/>
    </source>
</evidence>
<dbReference type="InterPro" id="IPR050399">
    <property type="entry name" value="HPr"/>
</dbReference>
<evidence type="ECO:0000256" key="3">
    <source>
        <dbReference type="ARBA" id="ARBA00020422"/>
    </source>
</evidence>
<evidence type="ECO:0000256" key="5">
    <source>
        <dbReference type="ARBA" id="ARBA00022597"/>
    </source>
</evidence>
<dbReference type="EMBL" id="DVKQ01000094">
    <property type="protein sequence ID" value="HIT38267.1"/>
    <property type="molecule type" value="Genomic_DNA"/>
</dbReference>
<dbReference type="PROSITE" id="PS51350">
    <property type="entry name" value="PTS_HPR_DOM"/>
    <property type="match status" value="1"/>
</dbReference>
<evidence type="ECO:0000256" key="1">
    <source>
        <dbReference type="ARBA" id="ARBA00003681"/>
    </source>
</evidence>
<protein>
    <recommendedName>
        <fullName evidence="3">Phosphocarrier protein HPr</fullName>
    </recommendedName>
</protein>
<dbReference type="Proteomes" id="UP000886833">
    <property type="component" value="Unassembled WGS sequence"/>
</dbReference>
<evidence type="ECO:0000259" key="7">
    <source>
        <dbReference type="PROSITE" id="PS51350"/>
    </source>
</evidence>
<dbReference type="NCBIfam" id="TIGR01003">
    <property type="entry name" value="PTS_HPr_family"/>
    <property type="match status" value="1"/>
</dbReference>
<evidence type="ECO:0000256" key="4">
    <source>
        <dbReference type="ARBA" id="ARBA00022490"/>
    </source>
</evidence>
<comment type="caution">
    <text evidence="8">The sequence shown here is derived from an EMBL/GenBank/DDBJ whole genome shotgun (WGS) entry which is preliminary data.</text>
</comment>